<dbReference type="InterPro" id="IPR006594">
    <property type="entry name" value="LisH"/>
</dbReference>
<protein>
    <submittedName>
        <fullName evidence="5">Ran-binding protein 9</fullName>
    </submittedName>
</protein>
<dbReference type="KEGG" id="ffu:CLAFUR5_04280"/>
<dbReference type="Proteomes" id="UP000756132">
    <property type="component" value="Chromosome 4"/>
</dbReference>
<comment type="function">
    <text evidence="1">Involved in the proteasome-dependent degradation of fructose-1,6-bisphosphatase.</text>
</comment>
<reference evidence="5" key="2">
    <citation type="journal article" date="2022" name="Microb. Genom.">
        <title>A chromosome-scale genome assembly of the tomato pathogen Cladosporium fulvum reveals a compartmentalized genome architecture and the presence of a dispensable chromosome.</title>
        <authorList>
            <person name="Zaccaron A.Z."/>
            <person name="Chen L.H."/>
            <person name="Samaras A."/>
            <person name="Stergiopoulos I."/>
        </authorList>
    </citation>
    <scope>NUCLEOTIDE SEQUENCE</scope>
    <source>
        <strain evidence="5">Race5_Kim</strain>
    </source>
</reference>
<dbReference type="OrthoDB" id="25503at2759"/>
<dbReference type="EMBL" id="CP090166">
    <property type="protein sequence ID" value="UJO16854.1"/>
    <property type="molecule type" value="Genomic_DNA"/>
</dbReference>
<dbReference type="InterPro" id="IPR003877">
    <property type="entry name" value="SPRY_dom"/>
</dbReference>
<dbReference type="RefSeq" id="XP_047761220.1">
    <property type="nucleotide sequence ID" value="XM_047903428.1"/>
</dbReference>
<dbReference type="Pfam" id="PF00622">
    <property type="entry name" value="SPRY"/>
    <property type="match status" value="1"/>
</dbReference>
<dbReference type="AlphaFoldDB" id="A0A9Q8LGQ1"/>
<evidence type="ECO:0000259" key="4">
    <source>
        <dbReference type="PROSITE" id="PS50897"/>
    </source>
</evidence>
<evidence type="ECO:0000313" key="5">
    <source>
        <dbReference type="EMBL" id="UJO16854.1"/>
    </source>
</evidence>
<feature type="region of interest" description="Disordered" evidence="2">
    <location>
        <begin position="427"/>
        <end position="455"/>
    </location>
</feature>
<dbReference type="SUPFAM" id="SSF49899">
    <property type="entry name" value="Concanavalin A-like lectins/glucanases"/>
    <property type="match status" value="1"/>
</dbReference>
<dbReference type="InterPro" id="IPR001870">
    <property type="entry name" value="B30.2/SPRY"/>
</dbReference>
<feature type="domain" description="B30.2/SPRY" evidence="3">
    <location>
        <begin position="177"/>
        <end position="365"/>
    </location>
</feature>
<dbReference type="PROSITE" id="PS50896">
    <property type="entry name" value="LISH"/>
    <property type="match status" value="1"/>
</dbReference>
<keyword evidence="6" id="KW-1185">Reference proteome</keyword>
<feature type="domain" description="CTLH" evidence="4">
    <location>
        <begin position="450"/>
        <end position="509"/>
    </location>
</feature>
<dbReference type="OMA" id="YGQQLRM"/>
<accession>A0A9Q8LGQ1</accession>
<evidence type="ECO:0000259" key="3">
    <source>
        <dbReference type="PROSITE" id="PS50188"/>
    </source>
</evidence>
<dbReference type="InterPro" id="IPR013320">
    <property type="entry name" value="ConA-like_dom_sf"/>
</dbReference>
<dbReference type="PROSITE" id="PS50188">
    <property type="entry name" value="B302_SPRY"/>
    <property type="match status" value="1"/>
</dbReference>
<dbReference type="SMART" id="SM00668">
    <property type="entry name" value="CTLH"/>
    <property type="match status" value="1"/>
</dbReference>
<feature type="compositionally biased region" description="Polar residues" evidence="2">
    <location>
        <begin position="429"/>
        <end position="443"/>
    </location>
</feature>
<feature type="region of interest" description="Disordered" evidence="2">
    <location>
        <begin position="509"/>
        <end position="546"/>
    </location>
</feature>
<dbReference type="Gene3D" id="2.60.120.920">
    <property type="match status" value="1"/>
</dbReference>
<organism evidence="5 6">
    <name type="scientific">Passalora fulva</name>
    <name type="common">Tomato leaf mold</name>
    <name type="synonym">Cladosporium fulvum</name>
    <dbReference type="NCBI Taxonomy" id="5499"/>
    <lineage>
        <taxon>Eukaryota</taxon>
        <taxon>Fungi</taxon>
        <taxon>Dikarya</taxon>
        <taxon>Ascomycota</taxon>
        <taxon>Pezizomycotina</taxon>
        <taxon>Dothideomycetes</taxon>
        <taxon>Dothideomycetidae</taxon>
        <taxon>Mycosphaerellales</taxon>
        <taxon>Mycosphaerellaceae</taxon>
        <taxon>Fulvia</taxon>
    </lineage>
</organism>
<dbReference type="PROSITE" id="PS50897">
    <property type="entry name" value="CTLH"/>
    <property type="match status" value="1"/>
</dbReference>
<dbReference type="InterPro" id="IPR006595">
    <property type="entry name" value="CTLH_C"/>
</dbReference>
<gene>
    <name evidence="5" type="ORF">CLAFUR5_04280</name>
</gene>
<feature type="compositionally biased region" description="Low complexity" evidence="2">
    <location>
        <begin position="509"/>
        <end position="524"/>
    </location>
</feature>
<dbReference type="GeneID" id="71984158"/>
<dbReference type="InterPro" id="IPR024964">
    <property type="entry name" value="CTLH/CRA"/>
</dbReference>
<dbReference type="SMART" id="SM00757">
    <property type="entry name" value="CRA"/>
    <property type="match status" value="1"/>
</dbReference>
<dbReference type="InterPro" id="IPR050618">
    <property type="entry name" value="Ubq-SigPath_Reg"/>
</dbReference>
<dbReference type="CDD" id="cd12909">
    <property type="entry name" value="SPRY_RanBP9_10"/>
    <property type="match status" value="1"/>
</dbReference>
<sequence>MSNPYSGGPPTFTPSASSRRTSYATVAAGTPTSPPRDPNPLSRPHSGTPTRDGERDGNMSTSRSTYAPLGAGFTHERRPGTSGRSDGPAGASASWASDAIGYGAGSGYEQRTTVFKPSYLRTSRYVQRLEQAYEAHLAELQEYANRHPTIKIPLSTNSSNVNLSKMTPAHIHRGLVQDVIERLSPSPVESGLHPLPGRWSEEDKMNGLEIMADGTEVRFNGVTKTSDEAAAVRSDFPMPKEVGIYYFEVTVLSRGKDGYIGIGFSGRKANLNRLPGWEGDSWAYHGDDGYVFSCSASGKAYGPRFASQDVVGCGVNFRTGDAFFTKNGNFLGRAFTDIKSDRLYPSVGMKKPGEHLRINFGKAPFVFDIDTMVEEERRNIMTDINNTDVSELHPPDDENALVHNLIGQYLAHEGYIETAKAFSADVQERQQSISDPSQTSQFSSEEKDIHANNRQRIRRSILDGDIDRALKYTSTYYPRLFENEKTQDIYFRLRCRKFIEMMRRYSELTTATSSPTTVTKSVDSLPSNGHVEAADDGEDLEEPPDTQMELDDQLHREVSKGHEEPTISTDNVDMDASQELPPKLTFMKAEQVLNQAVKYGQELNAEFGKDPRPAIQSFLREIFAIVAYGNPSNSPMAHLFDATGRAEIAEDVNGAVLVSLGKPSSAALEKLCAQTEALLDETANKTGGAAALIQVREDFLRE</sequence>
<dbReference type="InterPro" id="IPR035782">
    <property type="entry name" value="SPRY_RanBP9/10"/>
</dbReference>
<name>A0A9Q8LGQ1_PASFU</name>
<evidence type="ECO:0000313" key="6">
    <source>
        <dbReference type="Proteomes" id="UP000756132"/>
    </source>
</evidence>
<dbReference type="SMART" id="SM00449">
    <property type="entry name" value="SPRY"/>
    <property type="match status" value="1"/>
</dbReference>
<dbReference type="PANTHER" id="PTHR12864">
    <property type="entry name" value="RAN BINDING PROTEIN 9-RELATED"/>
    <property type="match status" value="1"/>
</dbReference>
<dbReference type="InterPro" id="IPR013144">
    <property type="entry name" value="CRA_dom"/>
</dbReference>
<proteinExistence type="predicted"/>
<evidence type="ECO:0000256" key="2">
    <source>
        <dbReference type="SAM" id="MobiDB-lite"/>
    </source>
</evidence>
<feature type="compositionally biased region" description="Acidic residues" evidence="2">
    <location>
        <begin position="534"/>
        <end position="546"/>
    </location>
</feature>
<feature type="compositionally biased region" description="Polar residues" evidence="2">
    <location>
        <begin position="13"/>
        <end position="24"/>
    </location>
</feature>
<dbReference type="InterPro" id="IPR043136">
    <property type="entry name" value="B30.2/SPRY_sf"/>
</dbReference>
<evidence type="ECO:0000256" key="1">
    <source>
        <dbReference type="ARBA" id="ARBA00002343"/>
    </source>
</evidence>
<reference evidence="5" key="1">
    <citation type="submission" date="2021-12" db="EMBL/GenBank/DDBJ databases">
        <authorList>
            <person name="Zaccaron A."/>
            <person name="Stergiopoulos I."/>
        </authorList>
    </citation>
    <scope>NUCLEOTIDE SEQUENCE</scope>
    <source>
        <strain evidence="5">Race5_Kim</strain>
    </source>
</reference>
<feature type="region of interest" description="Disordered" evidence="2">
    <location>
        <begin position="1"/>
        <end position="93"/>
    </location>
</feature>
<dbReference type="Pfam" id="PF10607">
    <property type="entry name" value="CTLH"/>
    <property type="match status" value="1"/>
</dbReference>